<gene>
    <name evidence="2" type="ORF">CD33_01865</name>
</gene>
<dbReference type="RefSeq" id="WP_036197593.1">
    <property type="nucleotide sequence ID" value="NZ_AVCY01000022.1"/>
</dbReference>
<dbReference type="eggNOG" id="ENOG5034958">
    <property type="taxonomic scope" value="Bacteria"/>
</dbReference>
<accession>A0A0A3I5I9</accession>
<keyword evidence="3" id="KW-1185">Reference proteome</keyword>
<feature type="transmembrane region" description="Helical" evidence="1">
    <location>
        <begin position="50"/>
        <end position="74"/>
    </location>
</feature>
<organism evidence="2 3">
    <name type="scientific">Ureibacillus sinduriensis BLB-1 = JCM 15800</name>
    <dbReference type="NCBI Taxonomy" id="1384057"/>
    <lineage>
        <taxon>Bacteria</taxon>
        <taxon>Bacillati</taxon>
        <taxon>Bacillota</taxon>
        <taxon>Bacilli</taxon>
        <taxon>Bacillales</taxon>
        <taxon>Caryophanaceae</taxon>
        <taxon>Ureibacillus</taxon>
    </lineage>
</organism>
<evidence type="ECO:0000313" key="3">
    <source>
        <dbReference type="Proteomes" id="UP000030408"/>
    </source>
</evidence>
<evidence type="ECO:0000256" key="1">
    <source>
        <dbReference type="SAM" id="Phobius"/>
    </source>
</evidence>
<keyword evidence="1" id="KW-0812">Transmembrane</keyword>
<protein>
    <submittedName>
        <fullName evidence="2">Uncharacterized protein</fullName>
    </submittedName>
</protein>
<dbReference type="EMBL" id="JPVO01000034">
    <property type="protein sequence ID" value="KGR77948.1"/>
    <property type="molecule type" value="Genomic_DNA"/>
</dbReference>
<feature type="transmembrane region" description="Helical" evidence="1">
    <location>
        <begin position="86"/>
        <end position="107"/>
    </location>
</feature>
<reference evidence="2 3" key="1">
    <citation type="submission" date="2014-02" db="EMBL/GenBank/DDBJ databases">
        <title>Draft genome sequence of Lysinibacillus sinduriensis JCM 15800.</title>
        <authorList>
            <person name="Zhang F."/>
            <person name="Wang G."/>
            <person name="Zhang L."/>
        </authorList>
    </citation>
    <scope>NUCLEOTIDE SEQUENCE [LARGE SCALE GENOMIC DNA]</scope>
    <source>
        <strain evidence="2 3">JCM 15800</strain>
    </source>
</reference>
<keyword evidence="1" id="KW-0472">Membrane</keyword>
<proteinExistence type="predicted"/>
<dbReference type="Proteomes" id="UP000030408">
    <property type="component" value="Unassembled WGS sequence"/>
</dbReference>
<dbReference type="AlphaFoldDB" id="A0A0A3I5I9"/>
<sequence>MKKMLFYLLYFVVTMLVTYALNWILVLFIGGVRFTAAEGPPGDISLVGKLVFSIGIPVFYFIGLILVFLFYRFLLKQFAIEIHKTIPIIINIVVTIYLIISFSYVVFDLS</sequence>
<evidence type="ECO:0000313" key="2">
    <source>
        <dbReference type="EMBL" id="KGR77948.1"/>
    </source>
</evidence>
<feature type="transmembrane region" description="Helical" evidence="1">
    <location>
        <begin position="7"/>
        <end position="30"/>
    </location>
</feature>
<comment type="caution">
    <text evidence="2">The sequence shown here is derived from an EMBL/GenBank/DDBJ whole genome shotgun (WGS) entry which is preliminary data.</text>
</comment>
<keyword evidence="1" id="KW-1133">Transmembrane helix</keyword>
<name>A0A0A3I5I9_9BACL</name>
<dbReference type="OrthoDB" id="2989546at2"/>